<dbReference type="HOGENOM" id="CLU_1266723_0_0_1"/>
<dbReference type="AlphaFoldDB" id="M2Q1T4"/>
<keyword evidence="3" id="KW-1185">Reference proteome</keyword>
<name>M2Q1T4_CERS8</name>
<sequence length="218" mass="23486">MSNPRSVHGCDSDDRQHANSAISWGTAGLCPTPDERVQTASLLSVRRAAGVNMSVDGCRERVSVERRDARHTRQRGTHLEAGPALGTPTLNICSRLRSAPGDVLARLGGAAPRNGVLAVIDIVPAVLLIVPRSRGHRAGQPQSSKERRSEGRQEDDVPSPPNPPLLIPLARAQTTTLTTAYLRASTPHLRTRPVLITPEFCMETTSERGPPVARARRA</sequence>
<evidence type="ECO:0000313" key="3">
    <source>
        <dbReference type="Proteomes" id="UP000016930"/>
    </source>
</evidence>
<accession>M2Q1T4</accession>
<evidence type="ECO:0000256" key="1">
    <source>
        <dbReference type="SAM" id="MobiDB-lite"/>
    </source>
</evidence>
<evidence type="ECO:0000313" key="2">
    <source>
        <dbReference type="EMBL" id="EMD30778.1"/>
    </source>
</evidence>
<proteinExistence type="predicted"/>
<gene>
    <name evidence="2" type="ORF">CERSUDRAFT_100999</name>
</gene>
<organism evidence="2 3">
    <name type="scientific">Ceriporiopsis subvermispora (strain B)</name>
    <name type="common">White-rot fungus</name>
    <name type="synonym">Gelatoporia subvermispora</name>
    <dbReference type="NCBI Taxonomy" id="914234"/>
    <lineage>
        <taxon>Eukaryota</taxon>
        <taxon>Fungi</taxon>
        <taxon>Dikarya</taxon>
        <taxon>Basidiomycota</taxon>
        <taxon>Agaricomycotina</taxon>
        <taxon>Agaricomycetes</taxon>
        <taxon>Polyporales</taxon>
        <taxon>Gelatoporiaceae</taxon>
        <taxon>Gelatoporia</taxon>
    </lineage>
</organism>
<feature type="compositionally biased region" description="Basic and acidic residues" evidence="1">
    <location>
        <begin position="144"/>
        <end position="155"/>
    </location>
</feature>
<protein>
    <submittedName>
        <fullName evidence="2">Uncharacterized protein</fullName>
    </submittedName>
</protein>
<feature type="region of interest" description="Disordered" evidence="1">
    <location>
        <begin position="134"/>
        <end position="167"/>
    </location>
</feature>
<reference evidence="2 3" key="1">
    <citation type="journal article" date="2012" name="Proc. Natl. Acad. Sci. U.S.A.">
        <title>Comparative genomics of Ceriporiopsis subvermispora and Phanerochaete chrysosporium provide insight into selective ligninolysis.</title>
        <authorList>
            <person name="Fernandez-Fueyo E."/>
            <person name="Ruiz-Duenas F.J."/>
            <person name="Ferreira P."/>
            <person name="Floudas D."/>
            <person name="Hibbett D.S."/>
            <person name="Canessa P."/>
            <person name="Larrondo L.F."/>
            <person name="James T.Y."/>
            <person name="Seelenfreund D."/>
            <person name="Lobos S."/>
            <person name="Polanco R."/>
            <person name="Tello M."/>
            <person name="Honda Y."/>
            <person name="Watanabe T."/>
            <person name="Watanabe T."/>
            <person name="Ryu J.S."/>
            <person name="Kubicek C.P."/>
            <person name="Schmoll M."/>
            <person name="Gaskell J."/>
            <person name="Hammel K.E."/>
            <person name="St John F.J."/>
            <person name="Vanden Wymelenberg A."/>
            <person name="Sabat G."/>
            <person name="Splinter BonDurant S."/>
            <person name="Syed K."/>
            <person name="Yadav J.S."/>
            <person name="Doddapaneni H."/>
            <person name="Subramanian V."/>
            <person name="Lavin J.L."/>
            <person name="Oguiza J.A."/>
            <person name="Perez G."/>
            <person name="Pisabarro A.G."/>
            <person name="Ramirez L."/>
            <person name="Santoyo F."/>
            <person name="Master E."/>
            <person name="Coutinho P.M."/>
            <person name="Henrissat B."/>
            <person name="Lombard V."/>
            <person name="Magnuson J.K."/>
            <person name="Kuees U."/>
            <person name="Hori C."/>
            <person name="Igarashi K."/>
            <person name="Samejima M."/>
            <person name="Held B.W."/>
            <person name="Barry K.W."/>
            <person name="LaButti K.M."/>
            <person name="Lapidus A."/>
            <person name="Lindquist E.A."/>
            <person name="Lucas S.M."/>
            <person name="Riley R."/>
            <person name="Salamov A.A."/>
            <person name="Hoffmeister D."/>
            <person name="Schwenk D."/>
            <person name="Hadar Y."/>
            <person name="Yarden O."/>
            <person name="de Vries R.P."/>
            <person name="Wiebenga A."/>
            <person name="Stenlid J."/>
            <person name="Eastwood D."/>
            <person name="Grigoriev I.V."/>
            <person name="Berka R.M."/>
            <person name="Blanchette R.A."/>
            <person name="Kersten P."/>
            <person name="Martinez A.T."/>
            <person name="Vicuna R."/>
            <person name="Cullen D."/>
        </authorList>
    </citation>
    <scope>NUCLEOTIDE SEQUENCE [LARGE SCALE GENOMIC DNA]</scope>
    <source>
        <strain evidence="2 3">B</strain>
    </source>
</reference>
<dbReference type="Proteomes" id="UP000016930">
    <property type="component" value="Unassembled WGS sequence"/>
</dbReference>
<dbReference type="EMBL" id="KB445848">
    <property type="protein sequence ID" value="EMD30778.1"/>
    <property type="molecule type" value="Genomic_DNA"/>
</dbReference>